<dbReference type="Proteomes" id="UP000255469">
    <property type="component" value="Unassembled WGS sequence"/>
</dbReference>
<feature type="domain" description="HTH araC/xylS-type" evidence="4">
    <location>
        <begin position="189"/>
        <end position="287"/>
    </location>
</feature>
<keyword evidence="2" id="KW-0238">DNA-binding</keyword>
<keyword evidence="1" id="KW-0805">Transcription regulation</keyword>
<dbReference type="EMBL" id="UGTM01000001">
    <property type="protein sequence ID" value="SUB86922.1"/>
    <property type="molecule type" value="Genomic_DNA"/>
</dbReference>
<gene>
    <name evidence="5" type="primary">adaA</name>
    <name evidence="5" type="ORF">NCTC13067_00576</name>
</gene>
<evidence type="ECO:0000259" key="4">
    <source>
        <dbReference type="PROSITE" id="PS01124"/>
    </source>
</evidence>
<dbReference type="EC" id="2.1.1.-" evidence="5"/>
<reference evidence="5 6" key="1">
    <citation type="submission" date="2018-06" db="EMBL/GenBank/DDBJ databases">
        <authorList>
            <consortium name="Pathogen Informatics"/>
            <person name="Doyle S."/>
        </authorList>
    </citation>
    <scope>NUCLEOTIDE SEQUENCE [LARGE SCALE GENOMIC DNA]</scope>
    <source>
        <strain evidence="5 6">NCTC13067</strain>
    </source>
</reference>
<sequence>MEKARSLNPLSMESIDLEELYQQPQQGRIMVNDDVVLVIGGHIQHTRFLEEGKIYQIVEPRLVLAIKGNADICVNLQDCHLEKGSVMLLPSDTILEAKAISTDARVVVVVFREGMDIPEETILSASPEECDRILRMVYLTWDIMQLKPYRRKTIQHLLQSVVSDVLYIKDIEEKNVIRSHTARAHELFIQFKRLVHRNCTRERSIPFYAEQMHVTPHHLSATIKKASGQSVMYWINRATVQEAKILLKTNGAMGYEIAYRLNFPSASAFSKFFKRETGLTPRMYQERAGR</sequence>
<dbReference type="SMART" id="SM00342">
    <property type="entry name" value="HTH_ARAC"/>
    <property type="match status" value="1"/>
</dbReference>
<dbReference type="Pfam" id="PF12833">
    <property type="entry name" value="HTH_18"/>
    <property type="match status" value="1"/>
</dbReference>
<keyword evidence="5" id="KW-0808">Transferase</keyword>
<dbReference type="GO" id="GO:0043565">
    <property type="term" value="F:sequence-specific DNA binding"/>
    <property type="evidence" value="ECO:0007669"/>
    <property type="project" value="InterPro"/>
</dbReference>
<evidence type="ECO:0000313" key="5">
    <source>
        <dbReference type="EMBL" id="SUB86922.1"/>
    </source>
</evidence>
<dbReference type="InterPro" id="IPR009057">
    <property type="entry name" value="Homeodomain-like_sf"/>
</dbReference>
<dbReference type="Gene3D" id="1.10.10.60">
    <property type="entry name" value="Homeodomain-like"/>
    <property type="match status" value="1"/>
</dbReference>
<dbReference type="GO" id="GO:0003700">
    <property type="term" value="F:DNA-binding transcription factor activity"/>
    <property type="evidence" value="ECO:0007669"/>
    <property type="project" value="InterPro"/>
</dbReference>
<evidence type="ECO:0000256" key="1">
    <source>
        <dbReference type="ARBA" id="ARBA00023015"/>
    </source>
</evidence>
<dbReference type="GO" id="GO:0008168">
    <property type="term" value="F:methyltransferase activity"/>
    <property type="evidence" value="ECO:0007669"/>
    <property type="project" value="UniProtKB-KW"/>
</dbReference>
<dbReference type="GO" id="GO:0032259">
    <property type="term" value="P:methylation"/>
    <property type="evidence" value="ECO:0007669"/>
    <property type="project" value="UniProtKB-KW"/>
</dbReference>
<accession>A0A379E3P6</accession>
<dbReference type="SUPFAM" id="SSF46689">
    <property type="entry name" value="Homeodomain-like"/>
    <property type="match status" value="1"/>
</dbReference>
<keyword evidence="5" id="KW-0489">Methyltransferase</keyword>
<dbReference type="PANTHER" id="PTHR43280">
    <property type="entry name" value="ARAC-FAMILY TRANSCRIPTIONAL REGULATOR"/>
    <property type="match status" value="1"/>
</dbReference>
<name>A0A379E3P6_9BACT</name>
<dbReference type="InterPro" id="IPR018060">
    <property type="entry name" value="HTH_AraC"/>
</dbReference>
<dbReference type="PANTHER" id="PTHR43280:SF32">
    <property type="entry name" value="TRANSCRIPTIONAL REGULATORY PROTEIN"/>
    <property type="match status" value="1"/>
</dbReference>
<keyword evidence="3" id="KW-0804">Transcription</keyword>
<evidence type="ECO:0000313" key="6">
    <source>
        <dbReference type="Proteomes" id="UP000255469"/>
    </source>
</evidence>
<evidence type="ECO:0000256" key="2">
    <source>
        <dbReference type="ARBA" id="ARBA00023125"/>
    </source>
</evidence>
<dbReference type="AlphaFoldDB" id="A0A379E3P6"/>
<evidence type="ECO:0000256" key="3">
    <source>
        <dbReference type="ARBA" id="ARBA00023163"/>
    </source>
</evidence>
<dbReference type="PROSITE" id="PS01124">
    <property type="entry name" value="HTH_ARAC_FAMILY_2"/>
    <property type="match status" value="1"/>
</dbReference>
<proteinExistence type="predicted"/>
<organism evidence="5 6">
    <name type="scientific">Prevotella denticola</name>
    <dbReference type="NCBI Taxonomy" id="28129"/>
    <lineage>
        <taxon>Bacteria</taxon>
        <taxon>Pseudomonadati</taxon>
        <taxon>Bacteroidota</taxon>
        <taxon>Bacteroidia</taxon>
        <taxon>Bacteroidales</taxon>
        <taxon>Prevotellaceae</taxon>
        <taxon>Prevotella</taxon>
    </lineage>
</organism>
<protein>
    <submittedName>
        <fullName evidence="5">Methylphosphotriester-DNA--protein-cysteine S-methyltransferase</fullName>
        <ecNumber evidence="5">2.1.1.-</ecNumber>
    </submittedName>
</protein>
<dbReference type="RefSeq" id="WP_025067652.1">
    <property type="nucleotide sequence ID" value="NZ_UGTM01000001.1"/>
</dbReference>